<keyword evidence="1" id="KW-0812">Transmembrane</keyword>
<feature type="transmembrane region" description="Helical" evidence="1">
    <location>
        <begin position="351"/>
        <end position="373"/>
    </location>
</feature>
<sequence>MEKQKIGFFEGPFGRYVLPGVILQSVLVGGGFATGREIVEYGAKYGAMGWIGGIGIFIGFIVMASLSFELARHFKAYDYRSLLKHLIGRAWILYDIVYLLLAILIISVMAAATGEILNSTLGLNYWIGVLAIAIVVALLNFFGADVIERFKTFGTVALLVGYVVFSVMVLSTTWENAQEVLSSGDTSFIEGEVLVWPVLWSGILYVGYNLAVFPAALFTIKRQTSRKESIISGIIAGVLMTVPWFLTYFSLLGFYPSEEVLGASVPWLQMLQGYGAWVVVLFGIVVGWTLIETATGMIHAFIDRVNTQMEEKSNKQLSKKQNGAIAIGALVLSIIFAQVGIIDLIAIGYTWLAYAMIAVYAIPMLTIGVYHIVKSSKKTKNSGTAEKIIAK</sequence>
<feature type="transmembrane region" description="Helical" evidence="1">
    <location>
        <begin position="194"/>
        <end position="218"/>
    </location>
</feature>
<dbReference type="Proteomes" id="UP001242313">
    <property type="component" value="Unassembled WGS sequence"/>
</dbReference>
<dbReference type="EMBL" id="JAUSUN010000018">
    <property type="protein sequence ID" value="MDQ0414597.1"/>
    <property type="molecule type" value="Genomic_DNA"/>
</dbReference>
<evidence type="ECO:0000256" key="1">
    <source>
        <dbReference type="SAM" id="Phobius"/>
    </source>
</evidence>
<keyword evidence="3" id="KW-1185">Reference proteome</keyword>
<feature type="transmembrane region" description="Helical" evidence="1">
    <location>
        <begin position="92"/>
        <end position="113"/>
    </location>
</feature>
<gene>
    <name evidence="2" type="ORF">J2S25_002807</name>
</gene>
<feature type="transmembrane region" description="Helical" evidence="1">
    <location>
        <begin position="274"/>
        <end position="302"/>
    </location>
</feature>
<feature type="transmembrane region" description="Helical" evidence="1">
    <location>
        <begin position="323"/>
        <end position="345"/>
    </location>
</feature>
<comment type="caution">
    <text evidence="2">The sequence shown here is derived from an EMBL/GenBank/DDBJ whole genome shotgun (WGS) entry which is preliminary data.</text>
</comment>
<dbReference type="Gene3D" id="1.20.1730.10">
    <property type="entry name" value="Sodium/glucose cotransporter"/>
    <property type="match status" value="1"/>
</dbReference>
<feature type="transmembrane region" description="Helical" evidence="1">
    <location>
        <begin position="125"/>
        <end position="144"/>
    </location>
</feature>
<dbReference type="RefSeq" id="WP_307192156.1">
    <property type="nucleotide sequence ID" value="NZ_JAUSUN010000018.1"/>
</dbReference>
<evidence type="ECO:0000313" key="2">
    <source>
        <dbReference type="EMBL" id="MDQ0414597.1"/>
    </source>
</evidence>
<protein>
    <submittedName>
        <fullName evidence="2">Membrane protein YkvI</fullName>
    </submittedName>
</protein>
<dbReference type="InterPro" id="IPR038377">
    <property type="entry name" value="Na/Glc_symporter_sf"/>
</dbReference>
<feature type="transmembrane region" description="Helical" evidence="1">
    <location>
        <begin position="156"/>
        <end position="174"/>
    </location>
</feature>
<proteinExistence type="predicted"/>
<feature type="transmembrane region" description="Helical" evidence="1">
    <location>
        <begin position="47"/>
        <end position="71"/>
    </location>
</feature>
<name>A0ABU0FZ52_9BACI</name>
<reference evidence="2 3" key="1">
    <citation type="submission" date="2023-07" db="EMBL/GenBank/DDBJ databases">
        <title>Genomic Encyclopedia of Type Strains, Phase IV (KMG-IV): sequencing the most valuable type-strain genomes for metagenomic binning, comparative biology and taxonomic classification.</title>
        <authorList>
            <person name="Goeker M."/>
        </authorList>
    </citation>
    <scope>NUCLEOTIDE SEQUENCE [LARGE SCALE GENOMIC DNA]</scope>
    <source>
        <strain evidence="2 3">DSM 19598</strain>
    </source>
</reference>
<keyword evidence="1" id="KW-0472">Membrane</keyword>
<evidence type="ECO:0000313" key="3">
    <source>
        <dbReference type="Proteomes" id="UP001242313"/>
    </source>
</evidence>
<feature type="transmembrane region" description="Helical" evidence="1">
    <location>
        <begin position="16"/>
        <end position="35"/>
    </location>
</feature>
<organism evidence="2 3">
    <name type="scientific">Mesobacillus stamsii</name>
    <dbReference type="NCBI Taxonomy" id="225347"/>
    <lineage>
        <taxon>Bacteria</taxon>
        <taxon>Bacillati</taxon>
        <taxon>Bacillota</taxon>
        <taxon>Bacilli</taxon>
        <taxon>Bacillales</taxon>
        <taxon>Bacillaceae</taxon>
        <taxon>Mesobacillus</taxon>
    </lineage>
</organism>
<feature type="transmembrane region" description="Helical" evidence="1">
    <location>
        <begin position="230"/>
        <end position="254"/>
    </location>
</feature>
<dbReference type="PANTHER" id="PTHR37814">
    <property type="entry name" value="CONSERVED MEMBRANE PROTEIN"/>
    <property type="match status" value="1"/>
</dbReference>
<keyword evidence="1" id="KW-1133">Transmembrane helix</keyword>
<accession>A0ABU0FZ52</accession>
<dbReference type="InterPro" id="IPR038728">
    <property type="entry name" value="YkvI-like"/>
</dbReference>
<dbReference type="PANTHER" id="PTHR37814:SF1">
    <property type="entry name" value="MEMBRANE PROTEIN"/>
    <property type="match status" value="1"/>
</dbReference>